<dbReference type="SUPFAM" id="SSF53822">
    <property type="entry name" value="Periplasmic binding protein-like I"/>
    <property type="match status" value="1"/>
</dbReference>
<dbReference type="KEGG" id="rhi:NGR_b15600"/>
<dbReference type="OrthoDB" id="8328706at2"/>
<protein>
    <submittedName>
        <fullName evidence="6">Probable transcriptional regulator protein, LacI family</fullName>
    </submittedName>
</protein>
<evidence type="ECO:0000259" key="5">
    <source>
        <dbReference type="PROSITE" id="PS50932"/>
    </source>
</evidence>
<keyword evidence="4" id="KW-0804">Transcription</keyword>
<evidence type="ECO:0000313" key="6">
    <source>
        <dbReference type="EMBL" id="ACP23011.1"/>
    </source>
</evidence>
<proteinExistence type="predicted"/>
<evidence type="ECO:0000256" key="4">
    <source>
        <dbReference type="ARBA" id="ARBA00023163"/>
    </source>
</evidence>
<evidence type="ECO:0000256" key="2">
    <source>
        <dbReference type="ARBA" id="ARBA00023015"/>
    </source>
</evidence>
<dbReference type="SUPFAM" id="SSF47413">
    <property type="entry name" value="lambda repressor-like DNA-binding domains"/>
    <property type="match status" value="1"/>
</dbReference>
<dbReference type="Gene3D" id="3.40.50.2300">
    <property type="match status" value="2"/>
</dbReference>
<dbReference type="HOGENOM" id="CLU_037628_6_1_5"/>
<keyword evidence="2" id="KW-0805">Transcription regulation</keyword>
<evidence type="ECO:0000256" key="1">
    <source>
        <dbReference type="ARBA" id="ARBA00022491"/>
    </source>
</evidence>
<dbReference type="Proteomes" id="UP000001054">
    <property type="component" value="Plasmid pNGR234b"/>
</dbReference>
<dbReference type="PANTHER" id="PTHR30146:SF148">
    <property type="entry name" value="HTH-TYPE TRANSCRIPTIONAL REPRESSOR PURR-RELATED"/>
    <property type="match status" value="1"/>
</dbReference>
<dbReference type="PATRIC" id="fig|394.7.peg.1975"/>
<dbReference type="PANTHER" id="PTHR30146">
    <property type="entry name" value="LACI-RELATED TRANSCRIPTIONAL REPRESSOR"/>
    <property type="match status" value="1"/>
</dbReference>
<dbReference type="PROSITE" id="PS50932">
    <property type="entry name" value="HTH_LACI_2"/>
    <property type="match status" value="1"/>
</dbReference>
<geneLocation type="plasmid" evidence="7">
    <name>sym pNGR234b</name>
</geneLocation>
<dbReference type="GO" id="GO:0003700">
    <property type="term" value="F:DNA-binding transcription factor activity"/>
    <property type="evidence" value="ECO:0007669"/>
    <property type="project" value="TreeGrafter"/>
</dbReference>
<keyword evidence="1" id="KW-0678">Repressor</keyword>
<keyword evidence="6" id="KW-0614">Plasmid</keyword>
<gene>
    <name evidence="6" type="ordered locus">NGR_b15600</name>
</gene>
<dbReference type="SMART" id="SM00354">
    <property type="entry name" value="HTH_LACI"/>
    <property type="match status" value="1"/>
</dbReference>
<dbReference type="InterPro" id="IPR000843">
    <property type="entry name" value="HTH_LacI"/>
</dbReference>
<keyword evidence="3" id="KW-0238">DNA-binding</keyword>
<accession>C3KKS5</accession>
<name>C3KKS5_SINFN</name>
<dbReference type="Gene3D" id="1.10.260.40">
    <property type="entry name" value="lambda repressor-like DNA-binding domains"/>
    <property type="match status" value="1"/>
</dbReference>
<dbReference type="Pfam" id="PF13377">
    <property type="entry name" value="Peripla_BP_3"/>
    <property type="match status" value="1"/>
</dbReference>
<organism evidence="6 7">
    <name type="scientific">Sinorhizobium fredii (strain NBRC 101917 / NGR234)</name>
    <dbReference type="NCBI Taxonomy" id="394"/>
    <lineage>
        <taxon>Bacteria</taxon>
        <taxon>Pseudomonadati</taxon>
        <taxon>Pseudomonadota</taxon>
        <taxon>Alphaproteobacteria</taxon>
        <taxon>Hyphomicrobiales</taxon>
        <taxon>Rhizobiaceae</taxon>
        <taxon>Sinorhizobium/Ensifer group</taxon>
        <taxon>Sinorhizobium</taxon>
    </lineage>
</organism>
<feature type="domain" description="HTH lacI-type" evidence="5">
    <location>
        <begin position="12"/>
        <end position="66"/>
    </location>
</feature>
<dbReference type="InterPro" id="IPR028082">
    <property type="entry name" value="Peripla_BP_I"/>
</dbReference>
<reference evidence="6 7" key="2">
    <citation type="journal article" date="2009" name="Appl. Environ. Microbiol.">
        <title>Rhizobium sp. strain NGR234 possesses a remarkable number of secretion systems.</title>
        <authorList>
            <person name="Schmeisser C."/>
            <person name="Liesegang H."/>
            <person name="Krysciak D."/>
            <person name="Bakkou N."/>
            <person name="Le Quere A."/>
            <person name="Wollherr A."/>
            <person name="Heinemeyer I."/>
            <person name="Morgenstern B."/>
            <person name="Pommerening-Roeser A."/>
            <person name="Flores M."/>
            <person name="Palacios R."/>
            <person name="Brenner S."/>
            <person name="Gottschalk G."/>
            <person name="Schmitz R.A."/>
            <person name="Broughton W.J."/>
            <person name="Perret X."/>
            <person name="Strittmatter A.W."/>
            <person name="Streit W.R."/>
        </authorList>
    </citation>
    <scope>NUCLEOTIDE SEQUENCE [LARGE SCALE GENOMIC DNA]</scope>
    <source>
        <strain evidence="7">NBRC 101917 / NGR234</strain>
    </source>
</reference>
<keyword evidence="7" id="KW-1185">Reference proteome</keyword>
<dbReference type="CDD" id="cd01392">
    <property type="entry name" value="HTH_LacI"/>
    <property type="match status" value="1"/>
</dbReference>
<dbReference type="Pfam" id="PF00356">
    <property type="entry name" value="LacI"/>
    <property type="match status" value="1"/>
</dbReference>
<dbReference type="InterPro" id="IPR046335">
    <property type="entry name" value="LacI/GalR-like_sensor"/>
</dbReference>
<reference evidence="7" key="1">
    <citation type="journal article" date="2004" name="J. Bacteriol.">
        <title>An evolutionary hot spot: the pNGR234b replicon of Rhizobium sp. strain NGR234.</title>
        <authorList>
            <person name="Streit W.R."/>
            <person name="Schmitz R.A."/>
            <person name="Perret X."/>
            <person name="Staehelin C."/>
            <person name="Deakin W.J."/>
            <person name="Raasch C."/>
            <person name="Liesegang H."/>
            <person name="Broughton W.J."/>
        </authorList>
    </citation>
    <scope>NUCLEOTIDE SEQUENCE [LARGE SCALE GENOMIC DNA]</scope>
    <source>
        <strain evidence="7">NBRC 101917 / NGR234</strain>
    </source>
</reference>
<dbReference type="CDD" id="cd20010">
    <property type="entry name" value="PBP1_AglR-like"/>
    <property type="match status" value="1"/>
</dbReference>
<dbReference type="GO" id="GO:0000976">
    <property type="term" value="F:transcription cis-regulatory region binding"/>
    <property type="evidence" value="ECO:0007669"/>
    <property type="project" value="TreeGrafter"/>
</dbReference>
<sequence length="355" mass="39182">MGGQRRTHSEMKGIRRLAQHLDISIGTVSRALNGRPDVNEETRRRVLAAAKELGYVANQSGRSLRQGTTNIIGFMMQTGAEITGQGDTFFMSVFDGVQAVFARHKLDLVALLCSSQEDPADYLRRVVARGFADGMILSATQRHDPRVELLSERNIPFVTLGRTLTDAGQPWLDLDFEGMAQASIDRLVARGHRRIAITRPHDDVNLGYVFVERCREALASHGLTLDEDLIFRSTPNEAGGYQIGRDLLALDDRPTAIVLINETIAIGFYRALSEAGVRPGRDIAVIGRYSPHAQFLSPSLTCFQLSLRDLGVALAETLLATMPAFRHHYPSTTANTLWPMELVEGASDALYIHQS</sequence>
<evidence type="ECO:0000256" key="3">
    <source>
        <dbReference type="ARBA" id="ARBA00023125"/>
    </source>
</evidence>
<dbReference type="EMBL" id="CP000874">
    <property type="protein sequence ID" value="ACP23011.1"/>
    <property type="molecule type" value="Genomic_DNA"/>
</dbReference>
<dbReference type="InterPro" id="IPR010982">
    <property type="entry name" value="Lambda_DNA-bd_dom_sf"/>
</dbReference>
<evidence type="ECO:0000313" key="7">
    <source>
        <dbReference type="Proteomes" id="UP000001054"/>
    </source>
</evidence>
<dbReference type="AlphaFoldDB" id="C3KKS5"/>